<name>A0A5J4WC32_9EUKA</name>
<dbReference type="PROSITE" id="PS50011">
    <property type="entry name" value="PROTEIN_KINASE_DOM"/>
    <property type="match status" value="1"/>
</dbReference>
<dbReference type="SUPFAM" id="SSF56112">
    <property type="entry name" value="Protein kinase-like (PK-like)"/>
    <property type="match status" value="1"/>
</dbReference>
<keyword evidence="3" id="KW-0547">Nucleotide-binding</keyword>
<evidence type="ECO:0000313" key="7">
    <source>
        <dbReference type="EMBL" id="KAA6391929.1"/>
    </source>
</evidence>
<gene>
    <name evidence="7" type="ORF">EZS28_012545</name>
</gene>
<feature type="domain" description="Protein kinase" evidence="6">
    <location>
        <begin position="1"/>
        <end position="242"/>
    </location>
</feature>
<organism evidence="7 8">
    <name type="scientific">Streblomastix strix</name>
    <dbReference type="NCBI Taxonomy" id="222440"/>
    <lineage>
        <taxon>Eukaryota</taxon>
        <taxon>Metamonada</taxon>
        <taxon>Preaxostyla</taxon>
        <taxon>Oxymonadida</taxon>
        <taxon>Streblomastigidae</taxon>
        <taxon>Streblomastix</taxon>
    </lineage>
</organism>
<keyword evidence="4" id="KW-0418">Kinase</keyword>
<sequence>MMQDIYKSVSQAYPDQFLHVVQPHGFFISDDGMKAFIVMEFLAGGDLRKYLNWMLNQGEKINIADVWKIIGQSALSLKQIHKIGIVHKDLNPVNLMITEDFKVKLLGFSPDLVLPDKRQFEERGSFQNDIIYQAPELLQQLYIRLQGQELKMDQSDNPKPTSESDIWALGMILFELLAQKSPFDKIEGSTHLISVIGRILLNEPSDLPTQYPENMKKLIKQMLNKDPTQRITAESILVVPEVAETLN</sequence>
<comment type="caution">
    <text evidence="7">The sequence shown here is derived from an EMBL/GenBank/DDBJ whole genome shotgun (WGS) entry which is preliminary data.</text>
</comment>
<evidence type="ECO:0000256" key="1">
    <source>
        <dbReference type="ARBA" id="ARBA00012513"/>
    </source>
</evidence>
<keyword evidence="2" id="KW-0808">Transferase</keyword>
<evidence type="ECO:0000256" key="4">
    <source>
        <dbReference type="ARBA" id="ARBA00022777"/>
    </source>
</evidence>
<dbReference type="GO" id="GO:0005524">
    <property type="term" value="F:ATP binding"/>
    <property type="evidence" value="ECO:0007669"/>
    <property type="project" value="UniProtKB-KW"/>
</dbReference>
<dbReference type="SMART" id="SM00220">
    <property type="entry name" value="S_TKc"/>
    <property type="match status" value="1"/>
</dbReference>
<evidence type="ECO:0000259" key="6">
    <source>
        <dbReference type="PROSITE" id="PS50011"/>
    </source>
</evidence>
<dbReference type="InterPro" id="IPR050660">
    <property type="entry name" value="NEK_Ser/Thr_kinase"/>
</dbReference>
<dbReference type="Proteomes" id="UP000324800">
    <property type="component" value="Unassembled WGS sequence"/>
</dbReference>
<dbReference type="Gene3D" id="1.10.510.10">
    <property type="entry name" value="Transferase(Phosphotransferase) domain 1"/>
    <property type="match status" value="1"/>
</dbReference>
<evidence type="ECO:0000256" key="2">
    <source>
        <dbReference type="ARBA" id="ARBA00022679"/>
    </source>
</evidence>
<protein>
    <recommendedName>
        <fullName evidence="1">non-specific serine/threonine protein kinase</fullName>
        <ecNumber evidence="1">2.7.11.1</ecNumber>
    </recommendedName>
</protein>
<dbReference type="InterPro" id="IPR000719">
    <property type="entry name" value="Prot_kinase_dom"/>
</dbReference>
<evidence type="ECO:0000256" key="5">
    <source>
        <dbReference type="ARBA" id="ARBA00022840"/>
    </source>
</evidence>
<dbReference type="AlphaFoldDB" id="A0A5J4WC32"/>
<dbReference type="GO" id="GO:0004674">
    <property type="term" value="F:protein serine/threonine kinase activity"/>
    <property type="evidence" value="ECO:0007669"/>
    <property type="project" value="UniProtKB-EC"/>
</dbReference>
<dbReference type="OrthoDB" id="346907at2759"/>
<evidence type="ECO:0000256" key="3">
    <source>
        <dbReference type="ARBA" id="ARBA00022741"/>
    </source>
</evidence>
<dbReference type="PANTHER" id="PTHR43671">
    <property type="entry name" value="SERINE/THREONINE-PROTEIN KINASE NEK"/>
    <property type="match status" value="1"/>
</dbReference>
<accession>A0A5J4WC32</accession>
<proteinExistence type="predicted"/>
<dbReference type="EMBL" id="SNRW01002715">
    <property type="protein sequence ID" value="KAA6391929.1"/>
    <property type="molecule type" value="Genomic_DNA"/>
</dbReference>
<dbReference type="InterPro" id="IPR011009">
    <property type="entry name" value="Kinase-like_dom_sf"/>
</dbReference>
<reference evidence="7 8" key="1">
    <citation type="submission" date="2019-03" db="EMBL/GenBank/DDBJ databases">
        <title>Single cell metagenomics reveals metabolic interactions within the superorganism composed of flagellate Streblomastix strix and complex community of Bacteroidetes bacteria on its surface.</title>
        <authorList>
            <person name="Treitli S.C."/>
            <person name="Kolisko M."/>
            <person name="Husnik F."/>
            <person name="Keeling P."/>
            <person name="Hampl V."/>
        </authorList>
    </citation>
    <scope>NUCLEOTIDE SEQUENCE [LARGE SCALE GENOMIC DNA]</scope>
    <source>
        <strain evidence="7">ST1C</strain>
    </source>
</reference>
<keyword evidence="5" id="KW-0067">ATP-binding</keyword>
<dbReference type="Pfam" id="PF00069">
    <property type="entry name" value="Pkinase"/>
    <property type="match status" value="1"/>
</dbReference>
<evidence type="ECO:0000313" key="8">
    <source>
        <dbReference type="Proteomes" id="UP000324800"/>
    </source>
</evidence>
<dbReference type="PANTHER" id="PTHR43671:SF13">
    <property type="entry name" value="SERINE_THREONINE-PROTEIN KINASE NEK2"/>
    <property type="match status" value="1"/>
</dbReference>
<dbReference type="EC" id="2.7.11.1" evidence="1"/>